<evidence type="ECO:0000313" key="3">
    <source>
        <dbReference type="Proteomes" id="UP000037507"/>
    </source>
</evidence>
<feature type="transmembrane region" description="Helical" evidence="1">
    <location>
        <begin position="26"/>
        <end position="48"/>
    </location>
</feature>
<name>A0A2T7UHA2_9BURK</name>
<gene>
    <name evidence="2" type="ORF">H663_003680</name>
</gene>
<evidence type="ECO:0000313" key="2">
    <source>
        <dbReference type="EMBL" id="PVE44066.1"/>
    </source>
</evidence>
<protein>
    <submittedName>
        <fullName evidence="2">Uncharacterized protein</fullName>
    </submittedName>
</protein>
<dbReference type="EMBL" id="LFYT02000003">
    <property type="protein sequence ID" value="PVE44066.1"/>
    <property type="molecule type" value="Genomic_DNA"/>
</dbReference>
<reference evidence="2" key="1">
    <citation type="submission" date="2017-04" db="EMBL/GenBank/DDBJ databases">
        <title>Unexpected and diverse lifestyles within the genus Limnohabitans.</title>
        <authorList>
            <person name="Kasalicky V."/>
            <person name="Mehrshad M."/>
            <person name="Andrei S.-A."/>
            <person name="Salcher M."/>
            <person name="Kratochvilova H."/>
            <person name="Simek K."/>
            <person name="Ghai R."/>
        </authorList>
    </citation>
    <scope>NUCLEOTIDE SEQUENCE [LARGE SCALE GENOMIC DNA]</scope>
    <source>
        <strain evidence="2">II-D5</strain>
    </source>
</reference>
<organism evidence="2 3">
    <name type="scientific">Limnohabitans planktonicus II-D5</name>
    <dbReference type="NCBI Taxonomy" id="1293045"/>
    <lineage>
        <taxon>Bacteria</taxon>
        <taxon>Pseudomonadati</taxon>
        <taxon>Pseudomonadota</taxon>
        <taxon>Betaproteobacteria</taxon>
        <taxon>Burkholderiales</taxon>
        <taxon>Comamonadaceae</taxon>
        <taxon>Limnohabitans</taxon>
    </lineage>
</organism>
<evidence type="ECO:0000256" key="1">
    <source>
        <dbReference type="SAM" id="Phobius"/>
    </source>
</evidence>
<keyword evidence="3" id="KW-1185">Reference proteome</keyword>
<accession>A0A2T7UHA2</accession>
<keyword evidence="1" id="KW-0812">Transmembrane</keyword>
<dbReference type="AlphaFoldDB" id="A0A2T7UHA2"/>
<dbReference type="Proteomes" id="UP000037507">
    <property type="component" value="Unassembled WGS sequence"/>
</dbReference>
<proteinExistence type="predicted"/>
<keyword evidence="1" id="KW-1133">Transmembrane helix</keyword>
<comment type="caution">
    <text evidence="2">The sequence shown here is derived from an EMBL/GenBank/DDBJ whole genome shotgun (WGS) entry which is preliminary data.</text>
</comment>
<sequence length="64" mass="6762">MYPHLCEHEDAHLVGDSAMHPMAQPWGALAALLVVAGVQPAAFSRLAIAPNGSTLGRVQLRFLG</sequence>
<keyword evidence="1" id="KW-0472">Membrane</keyword>